<dbReference type="InterPro" id="IPR005097">
    <property type="entry name" value="Sacchrp_dh_NADP-bd"/>
</dbReference>
<protein>
    <submittedName>
        <fullName evidence="3">DUF5938 domain-containing protein</fullName>
    </submittedName>
</protein>
<dbReference type="Proteomes" id="UP001557484">
    <property type="component" value="Unassembled WGS sequence"/>
</dbReference>
<evidence type="ECO:0000259" key="1">
    <source>
        <dbReference type="Pfam" id="PF03435"/>
    </source>
</evidence>
<name>A0ABV3TUN7_9GAMM</name>
<sequence>MAKKPVVVYGASGYTGKLICEFLREYQIPFIAAGRSRARIEEALITVPGIETADYEIVEVEHSVAALTELLTGCEVLCNTVGPFEYFGEVAVEAAANAGVHYMDTTGEQSYMIDMRNKFHEVFKANGKILAPSTAYMYTPLDIAMNMVLEDGSIDTIEAGCLAAGVPTYGSTQTIFAMFKAEHLYLENNKMLPWEKGRGFEMAVPGKMMTQLAHPWGGGSVPMWLENDYRVHSARQLTAFTNRTMYEQLIALQKHYEDNIKPLPLDKQEAALKEIAEGMQPGMPPRENRTVQRTTDFVHGIGTGVRKTCVIHTAAPYQLTGVVQAGLASYLLSEAPRKTGFVSSCQAVGHEVMLGAIKKFLPIQVDMY</sequence>
<dbReference type="PANTHER" id="PTHR43781:SF1">
    <property type="entry name" value="SACCHAROPINE DEHYDROGENASE"/>
    <property type="match status" value="1"/>
</dbReference>
<reference evidence="3 4" key="1">
    <citation type="journal article" date="2011" name="Int. J. Syst. Evol. Microbiol.">
        <title>Zhongshania antarctica gen. nov., sp. nov. and Zhongshania guokunii sp. nov., gammaproteobacteria respectively isolated from coastal attached (fast) ice and surface seawater of the Antarctic.</title>
        <authorList>
            <person name="Li H.J."/>
            <person name="Zhang X.Y."/>
            <person name="Chen C.X."/>
            <person name="Zhang Y.J."/>
            <person name="Gao Z.M."/>
            <person name="Yu Y."/>
            <person name="Chen X.L."/>
            <person name="Chen B."/>
            <person name="Zhang Y.Z."/>
        </authorList>
    </citation>
    <scope>NUCLEOTIDE SEQUENCE [LARGE SCALE GENOMIC DNA]</scope>
    <source>
        <strain evidence="3 4">R06B22</strain>
    </source>
</reference>
<evidence type="ECO:0000313" key="4">
    <source>
        <dbReference type="Proteomes" id="UP001557484"/>
    </source>
</evidence>
<dbReference type="Gene3D" id="3.40.50.720">
    <property type="entry name" value="NAD(P)-binding Rossmann-like Domain"/>
    <property type="match status" value="1"/>
</dbReference>
<dbReference type="InterPro" id="IPR036291">
    <property type="entry name" value="NAD(P)-bd_dom_sf"/>
</dbReference>
<evidence type="ECO:0000313" key="3">
    <source>
        <dbReference type="EMBL" id="MEX1665288.1"/>
    </source>
</evidence>
<organism evidence="3 4">
    <name type="scientific">Zhongshania arctica</name>
    <dbReference type="NCBI Taxonomy" id="3238302"/>
    <lineage>
        <taxon>Bacteria</taxon>
        <taxon>Pseudomonadati</taxon>
        <taxon>Pseudomonadota</taxon>
        <taxon>Gammaproteobacteria</taxon>
        <taxon>Cellvibrionales</taxon>
        <taxon>Spongiibacteraceae</taxon>
        <taxon>Zhongshania</taxon>
    </lineage>
</organism>
<proteinExistence type="predicted"/>
<dbReference type="PANTHER" id="PTHR43781">
    <property type="entry name" value="SACCHAROPINE DEHYDROGENASE"/>
    <property type="match status" value="1"/>
</dbReference>
<dbReference type="Pfam" id="PF19362">
    <property type="entry name" value="DUF5938"/>
    <property type="match status" value="1"/>
</dbReference>
<feature type="domain" description="DUF5938" evidence="2">
    <location>
        <begin position="142"/>
        <end position="360"/>
    </location>
</feature>
<feature type="domain" description="Saccharopine dehydrogenase NADP binding" evidence="1">
    <location>
        <begin position="6"/>
        <end position="119"/>
    </location>
</feature>
<comment type="caution">
    <text evidence="3">The sequence shown here is derived from an EMBL/GenBank/DDBJ whole genome shotgun (WGS) entry which is preliminary data.</text>
</comment>
<dbReference type="InterPro" id="IPR045982">
    <property type="entry name" value="DUF5938"/>
</dbReference>
<dbReference type="RefSeq" id="WP_368375394.1">
    <property type="nucleotide sequence ID" value="NZ_JBFRYB010000001.1"/>
</dbReference>
<accession>A0ABV3TUN7</accession>
<dbReference type="EMBL" id="JBFRYB010000001">
    <property type="protein sequence ID" value="MEX1665288.1"/>
    <property type="molecule type" value="Genomic_DNA"/>
</dbReference>
<dbReference type="Pfam" id="PF03435">
    <property type="entry name" value="Sacchrp_dh_NADP"/>
    <property type="match status" value="1"/>
</dbReference>
<evidence type="ECO:0000259" key="2">
    <source>
        <dbReference type="Pfam" id="PF19362"/>
    </source>
</evidence>
<gene>
    <name evidence="3" type="ORF">AB4875_07290</name>
</gene>
<keyword evidence="4" id="KW-1185">Reference proteome</keyword>
<dbReference type="SUPFAM" id="SSF51735">
    <property type="entry name" value="NAD(P)-binding Rossmann-fold domains"/>
    <property type="match status" value="1"/>
</dbReference>